<gene>
    <name evidence="1" type="ORF">SMTD_LOCUS14153</name>
</gene>
<organism evidence="1 2">
    <name type="scientific">Schistosoma mattheei</name>
    <dbReference type="NCBI Taxonomy" id="31246"/>
    <lineage>
        <taxon>Eukaryota</taxon>
        <taxon>Metazoa</taxon>
        <taxon>Spiralia</taxon>
        <taxon>Lophotrochozoa</taxon>
        <taxon>Platyhelminthes</taxon>
        <taxon>Trematoda</taxon>
        <taxon>Digenea</taxon>
        <taxon>Strigeidida</taxon>
        <taxon>Schistosomatoidea</taxon>
        <taxon>Schistosomatidae</taxon>
        <taxon>Schistosoma</taxon>
    </lineage>
</organism>
<evidence type="ECO:0000313" key="1">
    <source>
        <dbReference type="EMBL" id="VDP65064.1"/>
    </source>
</evidence>
<name>A0A3P8G3F0_9TREM</name>
<protein>
    <submittedName>
        <fullName evidence="1">Uncharacterized protein</fullName>
    </submittedName>
</protein>
<evidence type="ECO:0000313" key="2">
    <source>
        <dbReference type="Proteomes" id="UP000269396"/>
    </source>
</evidence>
<dbReference type="EMBL" id="UZAL01034325">
    <property type="protein sequence ID" value="VDP65064.1"/>
    <property type="molecule type" value="Genomic_DNA"/>
</dbReference>
<sequence length="64" mass="7605">MEVKVIGCFCNIPLLLIIRNCLNIVQVFDLHQLDVQYDLNEQNIQRQLQLNHYKVDIGTFDHHQ</sequence>
<reference evidence="1 2" key="1">
    <citation type="submission" date="2018-11" db="EMBL/GenBank/DDBJ databases">
        <authorList>
            <consortium name="Pathogen Informatics"/>
        </authorList>
    </citation>
    <scope>NUCLEOTIDE SEQUENCE [LARGE SCALE GENOMIC DNA]</scope>
    <source>
        <strain>Denwood</strain>
        <strain evidence="2">Zambia</strain>
    </source>
</reference>
<dbReference type="AlphaFoldDB" id="A0A3P8G3F0"/>
<dbReference type="Proteomes" id="UP000269396">
    <property type="component" value="Unassembled WGS sequence"/>
</dbReference>
<keyword evidence="2" id="KW-1185">Reference proteome</keyword>
<proteinExistence type="predicted"/>
<accession>A0A3P8G3F0</accession>